<proteinExistence type="predicted"/>
<keyword evidence="2" id="KW-1185">Reference proteome</keyword>
<organism evidence="1 2">
    <name type="scientific">Maribellus luteus</name>
    <dbReference type="NCBI Taxonomy" id="2305463"/>
    <lineage>
        <taxon>Bacteria</taxon>
        <taxon>Pseudomonadati</taxon>
        <taxon>Bacteroidota</taxon>
        <taxon>Bacteroidia</taxon>
        <taxon>Marinilabiliales</taxon>
        <taxon>Prolixibacteraceae</taxon>
        <taxon>Maribellus</taxon>
    </lineage>
</organism>
<evidence type="ECO:0000313" key="1">
    <source>
        <dbReference type="EMBL" id="RIJ45489.1"/>
    </source>
</evidence>
<name>A0A399SRH3_9BACT</name>
<sequence length="189" mass="22801">MKDELRRIKASRLQPLIGLLRTKKIEFIDGAEEIPSNKKLAADLGITVTKCNAWLKKLRQELKYSFFRNPLMVNEIECRVLISRHWNEYHDDKGRTIGDENERMFSLDVVLPVIPRMGEEIEFELADRNGYYRGTVHEIIHEVIGKKQRIVIFAHPYENEYERWMRQKVKYEDHKRWLKYRELTKDIQR</sequence>
<accession>A0A399SRH3</accession>
<dbReference type="AlphaFoldDB" id="A0A399SRH3"/>
<evidence type="ECO:0000313" key="2">
    <source>
        <dbReference type="Proteomes" id="UP000265926"/>
    </source>
</evidence>
<comment type="caution">
    <text evidence="1">The sequence shown here is derived from an EMBL/GenBank/DDBJ whole genome shotgun (WGS) entry which is preliminary data.</text>
</comment>
<dbReference type="EMBL" id="QWGR01000024">
    <property type="protein sequence ID" value="RIJ45489.1"/>
    <property type="molecule type" value="Genomic_DNA"/>
</dbReference>
<reference evidence="1 2" key="1">
    <citation type="submission" date="2018-08" db="EMBL/GenBank/DDBJ databases">
        <title>Pallidiluteibacterium maritimus gen. nov., sp. nov., isolated from coastal sediment.</title>
        <authorList>
            <person name="Zhou L.Y."/>
        </authorList>
    </citation>
    <scope>NUCLEOTIDE SEQUENCE [LARGE SCALE GENOMIC DNA]</scope>
    <source>
        <strain evidence="1 2">XSD2</strain>
    </source>
</reference>
<dbReference type="Proteomes" id="UP000265926">
    <property type="component" value="Unassembled WGS sequence"/>
</dbReference>
<gene>
    <name evidence="1" type="ORF">D1614_22730</name>
</gene>
<protein>
    <submittedName>
        <fullName evidence="1">Uncharacterized protein</fullName>
    </submittedName>
</protein>